<dbReference type="Gene3D" id="3.40.50.720">
    <property type="entry name" value="NAD(P)-binding Rossmann-like Domain"/>
    <property type="match status" value="1"/>
</dbReference>
<name>A0A3B0T1S5_9ZZZZ</name>
<protein>
    <submittedName>
        <fullName evidence="6">Ferredoxin--NADP(+) reductase, actinobacterial (Eukaryote-like) type</fullName>
        <ecNumber evidence="6">1.18.1.2</ecNumber>
    </submittedName>
</protein>
<reference evidence="6" key="1">
    <citation type="submission" date="2018-06" db="EMBL/GenBank/DDBJ databases">
        <authorList>
            <person name="Zhirakovskaya E."/>
        </authorList>
    </citation>
    <scope>NUCLEOTIDE SEQUENCE</scope>
</reference>
<evidence type="ECO:0000256" key="4">
    <source>
        <dbReference type="ARBA" id="ARBA00022857"/>
    </source>
</evidence>
<dbReference type="GO" id="GO:0004324">
    <property type="term" value="F:ferredoxin-NADP+ reductase activity"/>
    <property type="evidence" value="ECO:0007669"/>
    <property type="project" value="UniProtKB-EC"/>
</dbReference>
<dbReference type="PANTHER" id="PTHR48467">
    <property type="entry name" value="GLUTAMATE SYNTHASE 1 [NADH], CHLOROPLASTIC-LIKE"/>
    <property type="match status" value="1"/>
</dbReference>
<dbReference type="InterPro" id="IPR055275">
    <property type="entry name" value="Ferredox_Rdtase"/>
</dbReference>
<sequence length="118" mass="13252">WGIIPNQEGRIADSEHIFTGFYVAGWIKRGPSGVIGTNKPDSEETVAHLMEDLKDLTPCKISDTNALLDVLKEKKIRYISKEEWKKIDAAEIKSGEENGKPREKFVCILDVLHELGDS</sequence>
<organism evidence="6">
    <name type="scientific">hydrothermal vent metagenome</name>
    <dbReference type="NCBI Taxonomy" id="652676"/>
    <lineage>
        <taxon>unclassified sequences</taxon>
        <taxon>metagenomes</taxon>
        <taxon>ecological metagenomes</taxon>
    </lineage>
</organism>
<evidence type="ECO:0000256" key="1">
    <source>
        <dbReference type="ARBA" id="ARBA00001974"/>
    </source>
</evidence>
<dbReference type="AlphaFoldDB" id="A0A3B0T1S5"/>
<evidence type="ECO:0000256" key="5">
    <source>
        <dbReference type="ARBA" id="ARBA00023002"/>
    </source>
</evidence>
<keyword evidence="4" id="KW-0521">NADP</keyword>
<gene>
    <name evidence="6" type="ORF">MNBD_BACTEROID05-135</name>
</gene>
<comment type="cofactor">
    <cofactor evidence="1">
        <name>FAD</name>
        <dbReference type="ChEBI" id="CHEBI:57692"/>
    </cofactor>
</comment>
<evidence type="ECO:0000313" key="6">
    <source>
        <dbReference type="EMBL" id="VAW12691.1"/>
    </source>
</evidence>
<keyword evidence="3" id="KW-0274">FAD</keyword>
<dbReference type="EC" id="1.18.1.2" evidence="6"/>
<dbReference type="EMBL" id="UOEN01000119">
    <property type="protein sequence ID" value="VAW12691.1"/>
    <property type="molecule type" value="Genomic_DNA"/>
</dbReference>
<proteinExistence type="predicted"/>
<dbReference type="SUPFAM" id="SSF51971">
    <property type="entry name" value="Nucleotide-binding domain"/>
    <property type="match status" value="1"/>
</dbReference>
<evidence type="ECO:0000256" key="3">
    <source>
        <dbReference type="ARBA" id="ARBA00022827"/>
    </source>
</evidence>
<evidence type="ECO:0000256" key="2">
    <source>
        <dbReference type="ARBA" id="ARBA00022630"/>
    </source>
</evidence>
<dbReference type="PANTHER" id="PTHR48467:SF1">
    <property type="entry name" value="GLUTAMATE SYNTHASE 1 [NADH], CHLOROPLASTIC-LIKE"/>
    <property type="match status" value="1"/>
</dbReference>
<feature type="non-terminal residue" evidence="6">
    <location>
        <position position="1"/>
    </location>
</feature>
<keyword evidence="2" id="KW-0285">Flavoprotein</keyword>
<keyword evidence="5 6" id="KW-0560">Oxidoreductase</keyword>
<accession>A0A3B0T1S5</accession>